<feature type="region of interest" description="Disordered" evidence="1">
    <location>
        <begin position="57"/>
        <end position="81"/>
    </location>
</feature>
<proteinExistence type="predicted"/>
<evidence type="ECO:0000256" key="1">
    <source>
        <dbReference type="SAM" id="MobiDB-lite"/>
    </source>
</evidence>
<dbReference type="EMBL" id="SUMC01000146">
    <property type="protein sequence ID" value="TJZ97404.1"/>
    <property type="molecule type" value="Genomic_DNA"/>
</dbReference>
<dbReference type="Proteomes" id="UP000305778">
    <property type="component" value="Unassembled WGS sequence"/>
</dbReference>
<protein>
    <submittedName>
        <fullName evidence="2">Uncharacterized protein</fullName>
    </submittedName>
</protein>
<sequence>MRSQEAELDRDIAALLVARAFTEIRHLAGGTQRVAQENSPDEALDRIRFLANLSHNLPGIARPRPRRPSRQGKSSGSFEQAMAERPMSWVWNTASPEARAWMLRHIEQAGRTWMPPPPLPASRKDPSPMTPQQRVGLLLRRWPVKAPAELQPLPPEANVLKAFNTEGVCALHDEARRLRLGLSGSAAWLRAHLAPDGVHYLLPDPANYYWPGTPNGRGGTIDWWQCTTLLQMYNGEWVSGMVAVLPETFAALPSTLPRKEQLRLVHCARSIERDTSIWGRDHKAECAPQLCGYVPEATGNAQTST</sequence>
<evidence type="ECO:0000313" key="2">
    <source>
        <dbReference type="EMBL" id="TJZ97404.1"/>
    </source>
</evidence>
<keyword evidence="3" id="KW-1185">Reference proteome</keyword>
<evidence type="ECO:0000313" key="3">
    <source>
        <dbReference type="Proteomes" id="UP000305778"/>
    </source>
</evidence>
<organism evidence="2 3">
    <name type="scientific">Actinacidiphila oryziradicis</name>
    <dbReference type="NCBI Taxonomy" id="2571141"/>
    <lineage>
        <taxon>Bacteria</taxon>
        <taxon>Bacillati</taxon>
        <taxon>Actinomycetota</taxon>
        <taxon>Actinomycetes</taxon>
        <taxon>Kitasatosporales</taxon>
        <taxon>Streptomycetaceae</taxon>
        <taxon>Actinacidiphila</taxon>
    </lineage>
</organism>
<name>A0A4U0SAR1_9ACTN</name>
<accession>A0A4U0SAR1</accession>
<gene>
    <name evidence="2" type="ORF">FCI23_49820</name>
</gene>
<reference evidence="2 3" key="1">
    <citation type="submission" date="2019-04" db="EMBL/GenBank/DDBJ databases">
        <title>Streptomyces oryziradicis sp. nov., a novel actinomycete isolated from rhizosphere soil of rice (Oryza sativa L.).</title>
        <authorList>
            <person name="Li C."/>
        </authorList>
    </citation>
    <scope>NUCLEOTIDE SEQUENCE [LARGE SCALE GENOMIC DNA]</scope>
    <source>
        <strain evidence="2 3">NEAU-C40</strain>
    </source>
</reference>
<dbReference type="OrthoDB" id="3461247at2"/>
<dbReference type="RefSeq" id="WP_136730597.1">
    <property type="nucleotide sequence ID" value="NZ_SUMC01000146.1"/>
</dbReference>
<dbReference type="AlphaFoldDB" id="A0A4U0SAR1"/>
<comment type="caution">
    <text evidence="2">The sequence shown here is derived from an EMBL/GenBank/DDBJ whole genome shotgun (WGS) entry which is preliminary data.</text>
</comment>